<feature type="non-terminal residue" evidence="2">
    <location>
        <position position="1"/>
    </location>
</feature>
<dbReference type="PRINTS" id="PR00388">
    <property type="entry name" value="PDIESTERASE2"/>
</dbReference>
<gene>
    <name evidence="2" type="ORF">TRV_07137</name>
</gene>
<dbReference type="AlphaFoldDB" id="D4DIX6"/>
<keyword evidence="3" id="KW-1185">Reference proteome</keyword>
<dbReference type="InterPro" id="IPR036866">
    <property type="entry name" value="RibonucZ/Hydroxyglut_hydro"/>
</dbReference>
<dbReference type="OrthoDB" id="258495at2759"/>
<dbReference type="GO" id="GO:0006198">
    <property type="term" value="P:cAMP catabolic process"/>
    <property type="evidence" value="ECO:0007669"/>
    <property type="project" value="InterPro"/>
</dbReference>
<evidence type="ECO:0000256" key="1">
    <source>
        <dbReference type="SAM" id="MobiDB-lite"/>
    </source>
</evidence>
<accession>D4DIX6</accession>
<evidence type="ECO:0000313" key="2">
    <source>
        <dbReference type="EMBL" id="EFE38175.1"/>
    </source>
</evidence>
<dbReference type="Gene3D" id="3.60.15.10">
    <property type="entry name" value="Ribonuclease Z/Hydroxyacylglutathione hydrolase-like"/>
    <property type="match status" value="1"/>
</dbReference>
<dbReference type="InterPro" id="IPR000396">
    <property type="entry name" value="Pdiesterase2"/>
</dbReference>
<feature type="region of interest" description="Disordered" evidence="1">
    <location>
        <begin position="515"/>
        <end position="646"/>
    </location>
</feature>
<dbReference type="PANTHER" id="PTHR28283:SF1">
    <property type="entry name" value="3',5'-CYCLIC-NUCLEOTIDE PHOSPHODIESTERASE 1"/>
    <property type="match status" value="1"/>
</dbReference>
<dbReference type="GO" id="GO:0004115">
    <property type="term" value="F:3',5'-cyclic-AMP phosphodiesterase activity"/>
    <property type="evidence" value="ECO:0007669"/>
    <property type="project" value="InterPro"/>
</dbReference>
<name>D4DIX6_TRIVH</name>
<dbReference type="CDD" id="cd07735">
    <property type="entry name" value="class_II_PDE_MBL-fold"/>
    <property type="match status" value="1"/>
</dbReference>
<comment type="caution">
    <text evidence="2">The sequence shown here is derived from an EMBL/GenBank/DDBJ whole genome shotgun (WGS) entry which is preliminary data.</text>
</comment>
<proteinExistence type="predicted"/>
<sequence>PSLPSLPFDLEIHPVASQASSSMMKEAGQRELALQHATAFYLLPSAGYTEYLYINNDPPALDSGRRRGGYSVTADGVVEFFFFAGRTGCEDVGFIFASSSHNKQPASQPAAPRLQLPFFSLMPRARARRPSSSGSGPGSGRMIPNGSADGHVFHVVVLGASGGPREDTATGMLVRSTATDWARGSVVAVDAGTLLSAIIRILETDSPSELDTDSSHARTHLHGQRRVVSSGPFAGLELPFVSAEANAAYIFRDILAAVLITHPHLDHVSGLAMNTPAVEAQSGPKTVAALPSTIAALKNHLFNDITWPNLSDEDGGAGLITYQRLVDGGNQRLGRGPAKGYVRACDGLMIKCLGVSHGRCRQRYNPETEKHHRAESTVFMTDPVLFPSRRVSIDASSLRSYSPSTQAQQLSLSTNGKDSSIYATVESSAFFIRDDLTGAEIIIFGDIEPDSISLEPRNERVWEAAAPKINDGCLRAIFIECSYTDAVEDSALYGHLCPRHLIAELEVLAGKVLDSQKPHKGDSRKRKRASSFTGLPPPAAPAAEQSNAPLSPKSKENKSPFAAPSAPKTRSATIADSATSRHNTRQSAERVEFPTTYAPQPQGKRHSHSTSSAAGVPDPMAMDTTTDSPTTSGPQTRYRTSIGGTARPLPLQDLTVYIIHVKDTLTDDGPPRDQILAELRQLGEEAGLGCEFHAPLSGEGVFI</sequence>
<organism evidence="2 3">
    <name type="scientific">Trichophyton verrucosum (strain HKI 0517)</name>
    <dbReference type="NCBI Taxonomy" id="663202"/>
    <lineage>
        <taxon>Eukaryota</taxon>
        <taxon>Fungi</taxon>
        <taxon>Dikarya</taxon>
        <taxon>Ascomycota</taxon>
        <taxon>Pezizomycotina</taxon>
        <taxon>Eurotiomycetes</taxon>
        <taxon>Eurotiomycetidae</taxon>
        <taxon>Onygenales</taxon>
        <taxon>Arthrodermataceae</taxon>
        <taxon>Trichophyton</taxon>
    </lineage>
</organism>
<dbReference type="RefSeq" id="XP_003018820.1">
    <property type="nucleotide sequence ID" value="XM_003018774.1"/>
</dbReference>
<dbReference type="Proteomes" id="UP000008383">
    <property type="component" value="Unassembled WGS sequence"/>
</dbReference>
<dbReference type="KEGG" id="tve:TRV_07137"/>
<dbReference type="SUPFAM" id="SSF56281">
    <property type="entry name" value="Metallo-hydrolase/oxidoreductase"/>
    <property type="match status" value="1"/>
</dbReference>
<dbReference type="GeneID" id="9581486"/>
<evidence type="ECO:0008006" key="4">
    <source>
        <dbReference type="Google" id="ProtNLM"/>
    </source>
</evidence>
<evidence type="ECO:0000313" key="3">
    <source>
        <dbReference type="Proteomes" id="UP000008383"/>
    </source>
</evidence>
<dbReference type="EMBL" id="ACYE01000417">
    <property type="protein sequence ID" value="EFE38175.1"/>
    <property type="molecule type" value="Genomic_DNA"/>
</dbReference>
<dbReference type="GO" id="GO:1902660">
    <property type="term" value="P:negative regulation of glucose mediated signaling pathway"/>
    <property type="evidence" value="ECO:0007669"/>
    <property type="project" value="TreeGrafter"/>
</dbReference>
<protein>
    <recommendedName>
        <fullName evidence="4">cAMP-specific phosphodiesterase</fullName>
    </recommendedName>
</protein>
<dbReference type="HOGENOM" id="CLU_016658_1_0_1"/>
<dbReference type="GO" id="GO:0047555">
    <property type="term" value="F:3',5'-cyclic-GMP phosphodiesterase activity"/>
    <property type="evidence" value="ECO:0007669"/>
    <property type="project" value="TreeGrafter"/>
</dbReference>
<feature type="compositionally biased region" description="Polar residues" evidence="1">
    <location>
        <begin position="568"/>
        <end position="581"/>
    </location>
</feature>
<reference evidence="3" key="1">
    <citation type="journal article" date="2011" name="Genome Biol.">
        <title>Comparative and functional genomics provide insights into the pathogenicity of dermatophytic fungi.</title>
        <authorList>
            <person name="Burmester A."/>
            <person name="Shelest E."/>
            <person name="Gloeckner G."/>
            <person name="Heddergott C."/>
            <person name="Schindler S."/>
            <person name="Staib P."/>
            <person name="Heidel A."/>
            <person name="Felder M."/>
            <person name="Petzold A."/>
            <person name="Szafranski K."/>
            <person name="Feuermann M."/>
            <person name="Pedruzzi I."/>
            <person name="Priebe S."/>
            <person name="Groth M."/>
            <person name="Winkler R."/>
            <person name="Li W."/>
            <person name="Kniemeyer O."/>
            <person name="Schroeckh V."/>
            <person name="Hertweck C."/>
            <person name="Hube B."/>
            <person name="White T.C."/>
            <person name="Platzer M."/>
            <person name="Guthke R."/>
            <person name="Heitman J."/>
            <person name="Woestemeyer J."/>
            <person name="Zipfel P.F."/>
            <person name="Monod M."/>
            <person name="Brakhage A.A."/>
        </authorList>
    </citation>
    <scope>NUCLEOTIDE SEQUENCE [LARGE SCALE GENOMIC DNA]</scope>
    <source>
        <strain evidence="3">HKI 0517</strain>
    </source>
</reference>
<feature type="compositionally biased region" description="Polar residues" evidence="1">
    <location>
        <begin position="633"/>
        <end position="643"/>
    </location>
</feature>
<feature type="compositionally biased region" description="Low complexity" evidence="1">
    <location>
        <begin position="617"/>
        <end position="632"/>
    </location>
</feature>
<dbReference type="Pfam" id="PF02112">
    <property type="entry name" value="PDEase_II"/>
    <property type="match status" value="3"/>
</dbReference>
<dbReference type="PANTHER" id="PTHR28283">
    <property type="entry name" value="3',5'-CYCLIC-NUCLEOTIDE PHOSPHODIESTERASE 1"/>
    <property type="match status" value="1"/>
</dbReference>